<dbReference type="InterPro" id="IPR016040">
    <property type="entry name" value="NAD(P)-bd_dom"/>
</dbReference>
<dbReference type="InterPro" id="IPR052718">
    <property type="entry name" value="NmrA-type_oxidoreductase"/>
</dbReference>
<dbReference type="Gene3D" id="3.40.50.720">
    <property type="entry name" value="NAD(P)-binding Rossmann-like Domain"/>
    <property type="match status" value="1"/>
</dbReference>
<feature type="domain" description="NAD(P)-binding" evidence="1">
    <location>
        <begin position="6"/>
        <end position="145"/>
    </location>
</feature>
<dbReference type="PANTHER" id="PTHR47129">
    <property type="entry name" value="QUINONE OXIDOREDUCTASE 2"/>
    <property type="match status" value="1"/>
</dbReference>
<dbReference type="SUPFAM" id="SSF51735">
    <property type="entry name" value="NAD(P)-binding Rossmann-fold domains"/>
    <property type="match status" value="1"/>
</dbReference>
<dbReference type="CDD" id="cd05269">
    <property type="entry name" value="TMR_SDR_a"/>
    <property type="match status" value="1"/>
</dbReference>
<dbReference type="Proteomes" id="UP000001695">
    <property type="component" value="Chromosome"/>
</dbReference>
<dbReference type="HOGENOM" id="CLU_007383_10_4_5"/>
<evidence type="ECO:0000313" key="3">
    <source>
        <dbReference type="Proteomes" id="UP000001695"/>
    </source>
</evidence>
<dbReference type="eggNOG" id="COG0702">
    <property type="taxonomic scope" value="Bacteria"/>
</dbReference>
<dbReference type="RefSeq" id="WP_012384874.1">
    <property type="nucleotide sequence ID" value="NC_010581.1"/>
</dbReference>
<sequence>MIVVTGANGQLGKAIIEGLLRRLPADQIIASVRDPAKASALSAQSIEVRAGDFADAASIKSAFAGADQVLIVSADKLGEEARRLHHTAIEAARETGVGRILYTSHMGARAGSPFAPGDQHAGTEADLAASGLAYTSLRHGFYAESCLHMVGEALRAGELRVPEDGPVSWTARDDLAEADAAILVDEGKWDGITPPLTASQAVTMAELATLASEVAGREVRHITVSDEEWTEAKIAAGMPALYAEMLLDVFVAARRGDFAATDPALETLIGRAPRTMREILGAFGL</sequence>
<proteinExistence type="predicted"/>
<accession>B2IEB9</accession>
<gene>
    <name evidence="2" type="ordered locus">Bind_1893</name>
</gene>
<name>B2IEB9_BEII9</name>
<dbReference type="EMBL" id="CP001016">
    <property type="protein sequence ID" value="ACB95517.1"/>
    <property type="molecule type" value="Genomic_DNA"/>
</dbReference>
<evidence type="ECO:0000313" key="2">
    <source>
        <dbReference type="EMBL" id="ACB95517.1"/>
    </source>
</evidence>
<protein>
    <submittedName>
        <fullName evidence="2">NmrA family protein</fullName>
    </submittedName>
</protein>
<dbReference type="KEGG" id="bid:Bind_1893"/>
<dbReference type="Pfam" id="PF13460">
    <property type="entry name" value="NAD_binding_10"/>
    <property type="match status" value="1"/>
</dbReference>
<organism evidence="2 3">
    <name type="scientific">Beijerinckia indica subsp. indica (strain ATCC 9039 / DSM 1715 / NCIMB 8712)</name>
    <dbReference type="NCBI Taxonomy" id="395963"/>
    <lineage>
        <taxon>Bacteria</taxon>
        <taxon>Pseudomonadati</taxon>
        <taxon>Pseudomonadota</taxon>
        <taxon>Alphaproteobacteria</taxon>
        <taxon>Hyphomicrobiales</taxon>
        <taxon>Beijerinckiaceae</taxon>
        <taxon>Beijerinckia</taxon>
    </lineage>
</organism>
<dbReference type="PANTHER" id="PTHR47129:SF1">
    <property type="entry name" value="NMRA-LIKE DOMAIN-CONTAINING PROTEIN"/>
    <property type="match status" value="1"/>
</dbReference>
<dbReference type="OrthoDB" id="7771794at2"/>
<dbReference type="InterPro" id="IPR036291">
    <property type="entry name" value="NAD(P)-bd_dom_sf"/>
</dbReference>
<dbReference type="AlphaFoldDB" id="B2IEB9"/>
<evidence type="ECO:0000259" key="1">
    <source>
        <dbReference type="Pfam" id="PF13460"/>
    </source>
</evidence>
<dbReference type="STRING" id="395963.Bind_1893"/>
<keyword evidence="3" id="KW-1185">Reference proteome</keyword>
<dbReference type="Gene3D" id="3.90.25.10">
    <property type="entry name" value="UDP-galactose 4-epimerase, domain 1"/>
    <property type="match status" value="1"/>
</dbReference>
<reference evidence="2 3" key="2">
    <citation type="journal article" date="2010" name="J. Bacteriol.">
        <title>Complete genome sequence of Beijerinckia indica subsp. indica.</title>
        <authorList>
            <person name="Tamas I."/>
            <person name="Dedysh S.N."/>
            <person name="Liesack W."/>
            <person name="Stott M.B."/>
            <person name="Alam M."/>
            <person name="Murrell J.C."/>
            <person name="Dunfield P.F."/>
        </authorList>
    </citation>
    <scope>NUCLEOTIDE SEQUENCE [LARGE SCALE GENOMIC DNA]</scope>
    <source>
        <strain evidence="3">ATCC 9039 / DSM 1715 / NCIMB 8712</strain>
    </source>
</reference>
<reference evidence="3" key="1">
    <citation type="submission" date="2008-03" db="EMBL/GenBank/DDBJ databases">
        <title>Complete sequence of chromosome of Beijerinckia indica subsp. indica ATCC 9039.</title>
        <authorList>
            <consortium name="US DOE Joint Genome Institute"/>
            <person name="Copeland A."/>
            <person name="Lucas S."/>
            <person name="Lapidus A."/>
            <person name="Glavina del Rio T."/>
            <person name="Dalin E."/>
            <person name="Tice H."/>
            <person name="Bruce D."/>
            <person name="Goodwin L."/>
            <person name="Pitluck S."/>
            <person name="LaButti K."/>
            <person name="Schmutz J."/>
            <person name="Larimer F."/>
            <person name="Land M."/>
            <person name="Hauser L."/>
            <person name="Kyrpides N."/>
            <person name="Mikhailova N."/>
            <person name="Dunfield P.F."/>
            <person name="Dedysh S.N."/>
            <person name="Liesack W."/>
            <person name="Saw J.H."/>
            <person name="Alam M."/>
            <person name="Chen Y."/>
            <person name="Murrell J.C."/>
            <person name="Richardson P."/>
        </authorList>
    </citation>
    <scope>NUCLEOTIDE SEQUENCE [LARGE SCALE GENOMIC DNA]</scope>
    <source>
        <strain evidence="3">ATCC 9039 / DSM 1715 / NCIMB 8712</strain>
    </source>
</reference>